<dbReference type="OrthoDB" id="4509278at2759"/>
<dbReference type="GeneID" id="37061962"/>
<feature type="chain" id="PRO_5016455255" evidence="2">
    <location>
        <begin position="17"/>
        <end position="196"/>
    </location>
</feature>
<name>A0A317UZP4_9EURO</name>
<sequence>MKLALVPVLFTTSTLGLSIARAQNTVPITFIGAGGAQFTQAFSTDGSFAQINNALSVSHISSGMAGVTCTFNGVDNGVTTITGPGEVDVGPPQTQVQGACSQGSTPPSHPVQPKPSGGQVLITFVGAANAQFSQEFPTNGAETTITNPLSISHIMSNTGGVQCTFNGIDHSVTNVNGAETVDVGPPQTQVSGACHA</sequence>
<evidence type="ECO:0000313" key="4">
    <source>
        <dbReference type="Proteomes" id="UP000247233"/>
    </source>
</evidence>
<gene>
    <name evidence="3" type="ORF">BO70DRAFT_301870</name>
</gene>
<keyword evidence="4" id="KW-1185">Reference proteome</keyword>
<evidence type="ECO:0000256" key="1">
    <source>
        <dbReference type="SAM" id="MobiDB-lite"/>
    </source>
</evidence>
<comment type="caution">
    <text evidence="3">The sequence shown here is derived from an EMBL/GenBank/DDBJ whole genome shotgun (WGS) entry which is preliminary data.</text>
</comment>
<dbReference type="Proteomes" id="UP000247233">
    <property type="component" value="Unassembled WGS sequence"/>
</dbReference>
<feature type="signal peptide" evidence="2">
    <location>
        <begin position="1"/>
        <end position="16"/>
    </location>
</feature>
<organism evidence="3 4">
    <name type="scientific">Aspergillus heteromorphus CBS 117.55</name>
    <dbReference type="NCBI Taxonomy" id="1448321"/>
    <lineage>
        <taxon>Eukaryota</taxon>
        <taxon>Fungi</taxon>
        <taxon>Dikarya</taxon>
        <taxon>Ascomycota</taxon>
        <taxon>Pezizomycotina</taxon>
        <taxon>Eurotiomycetes</taxon>
        <taxon>Eurotiomycetidae</taxon>
        <taxon>Eurotiales</taxon>
        <taxon>Aspergillaceae</taxon>
        <taxon>Aspergillus</taxon>
        <taxon>Aspergillus subgen. Circumdati</taxon>
    </lineage>
</organism>
<evidence type="ECO:0000256" key="2">
    <source>
        <dbReference type="SAM" id="SignalP"/>
    </source>
</evidence>
<feature type="compositionally biased region" description="Polar residues" evidence="1">
    <location>
        <begin position="92"/>
        <end position="106"/>
    </location>
</feature>
<reference evidence="3 4" key="1">
    <citation type="submission" date="2016-12" db="EMBL/GenBank/DDBJ databases">
        <title>The genomes of Aspergillus section Nigri reveals drivers in fungal speciation.</title>
        <authorList>
            <consortium name="DOE Joint Genome Institute"/>
            <person name="Vesth T.C."/>
            <person name="Nybo J."/>
            <person name="Theobald S."/>
            <person name="Brandl J."/>
            <person name="Frisvad J.C."/>
            <person name="Nielsen K.F."/>
            <person name="Lyhne E.K."/>
            <person name="Kogle M.E."/>
            <person name="Kuo A."/>
            <person name="Riley R."/>
            <person name="Clum A."/>
            <person name="Nolan M."/>
            <person name="Lipzen A."/>
            <person name="Salamov A."/>
            <person name="Henrissat B."/>
            <person name="Wiebenga A."/>
            <person name="De Vries R.P."/>
            <person name="Grigoriev I.V."/>
            <person name="Mortensen U.H."/>
            <person name="Andersen M.R."/>
            <person name="Baker S.E."/>
        </authorList>
    </citation>
    <scope>NUCLEOTIDE SEQUENCE [LARGE SCALE GENOMIC DNA]</scope>
    <source>
        <strain evidence="3 4">CBS 117.55</strain>
    </source>
</reference>
<evidence type="ECO:0000313" key="3">
    <source>
        <dbReference type="EMBL" id="PWY66027.1"/>
    </source>
</evidence>
<dbReference type="VEuPathDB" id="FungiDB:BO70DRAFT_301870"/>
<dbReference type="RefSeq" id="XP_025394698.1">
    <property type="nucleotide sequence ID" value="XM_025539725.1"/>
</dbReference>
<protein>
    <submittedName>
        <fullName evidence="3">Uncharacterized protein</fullName>
    </submittedName>
</protein>
<proteinExistence type="predicted"/>
<dbReference type="EMBL" id="MSFL01000048">
    <property type="protein sequence ID" value="PWY66027.1"/>
    <property type="molecule type" value="Genomic_DNA"/>
</dbReference>
<accession>A0A317UZP4</accession>
<keyword evidence="2" id="KW-0732">Signal</keyword>
<dbReference type="AlphaFoldDB" id="A0A317UZP4"/>
<feature type="region of interest" description="Disordered" evidence="1">
    <location>
        <begin position="87"/>
        <end position="118"/>
    </location>
</feature>